<sequence>MGNESKTVRHDPSLAFFTVFNPALGPDEDTAHEQLLYYVASSNHPQSGKSPPRADGGDSPIVTSTSAPPTPTTTTIPVTVAPNTPTQPFASSGRAYSSGDATAAAAPLAIPHSPLPPSTESPSLSLSTSPNQPGGGRLSSSGQKPGWGEYLWNGVKYSFGTASHSPSVASAVPTSPPIVGSSPRLSMSVSTAAPDDQYLHFPFATEPFSTTQTASAATIPLDAKIRQIGLIQGLATCASTFSSDETWYSIHAHKTRILVYRPEPNIWVSLGVNLGYTVDGPEQNYVYNEKEVSDDELATLVIQSYQTYCLLYNSFSATLNITPPHLGVRLLRRQLEDYYGDLMLPKSTFSKFQALFSDVEAQTCPAAGTMMVLWRRQLVWSTGLEADDVYTLYWYLAATYGQTALESVNDIKPPGGSSWYTLNPFGSNKSKRHSLSSLSGPIASDAPPEHELSLSSESAGLDEERRIKFIRPLSEDAFRPKTAPPERTKRAPHHLRRSRSRKKEAPGEVLYLGDAGQAHRCVLLTAAQQSADQSPEPTADSEGLEVGSENGDHRPTPTSPATMNEDIKKLVAEHAPSLSTAVTTHWHDVQMLITGLGLRGFRFVHMNYVNLALHASWMNPFRGPLAEHTPGRAINATLHQHIRQLHEQFERQQGELREGAVCTLKNGWVAGVRNQECEYYVVIDKPGSNLLSVDDCLRQVSGLFINNVFLD</sequence>
<feature type="domain" description="CCZ1/INTU/HPS4 third Longin" evidence="4">
    <location>
        <begin position="601"/>
        <end position="694"/>
    </location>
</feature>
<dbReference type="EMBL" id="ML003171">
    <property type="protein sequence ID" value="RKP34514.1"/>
    <property type="molecule type" value="Genomic_DNA"/>
</dbReference>
<dbReference type="InterPro" id="IPR043989">
    <property type="entry name" value="CCZ1/INTU/HSP4_longin_3"/>
</dbReference>
<gene>
    <name evidence="5" type="ORF">BJ085DRAFT_39131</name>
</gene>
<evidence type="ECO:0008006" key="7">
    <source>
        <dbReference type="Google" id="ProtNLM"/>
    </source>
</evidence>
<accession>A0A4P9ZMD1</accession>
<feature type="compositionally biased region" description="Polar residues" evidence="2">
    <location>
        <begin position="527"/>
        <end position="536"/>
    </location>
</feature>
<feature type="compositionally biased region" description="Polar residues" evidence="2">
    <location>
        <begin position="40"/>
        <end position="49"/>
    </location>
</feature>
<protein>
    <recommendedName>
        <fullName evidence="7">CCZ1/INTU/HSP4 first Longin domain-containing protein</fullName>
    </recommendedName>
</protein>
<organism evidence="5 6">
    <name type="scientific">Dimargaris cristalligena</name>
    <dbReference type="NCBI Taxonomy" id="215637"/>
    <lineage>
        <taxon>Eukaryota</taxon>
        <taxon>Fungi</taxon>
        <taxon>Fungi incertae sedis</taxon>
        <taxon>Zoopagomycota</taxon>
        <taxon>Kickxellomycotina</taxon>
        <taxon>Dimargaritomycetes</taxon>
        <taxon>Dimargaritales</taxon>
        <taxon>Dimargaritaceae</taxon>
        <taxon>Dimargaris</taxon>
    </lineage>
</organism>
<dbReference type="PANTHER" id="PTHR13056:SF0">
    <property type="entry name" value="VACUOLAR FUSION PROTEIN CCZ1 HOMOLOG-RELATED"/>
    <property type="match status" value="1"/>
</dbReference>
<feature type="compositionally biased region" description="Low complexity" evidence="2">
    <location>
        <begin position="95"/>
        <end position="112"/>
    </location>
</feature>
<evidence type="ECO:0000256" key="1">
    <source>
        <dbReference type="ARBA" id="ARBA00005352"/>
    </source>
</evidence>
<dbReference type="GO" id="GO:0035658">
    <property type="term" value="C:Mon1-Ccz1 complex"/>
    <property type="evidence" value="ECO:0007669"/>
    <property type="project" value="InterPro"/>
</dbReference>
<reference evidence="6" key="1">
    <citation type="journal article" date="2018" name="Nat. Microbiol.">
        <title>Leveraging single-cell genomics to expand the fungal tree of life.</title>
        <authorList>
            <person name="Ahrendt S.R."/>
            <person name="Quandt C.A."/>
            <person name="Ciobanu D."/>
            <person name="Clum A."/>
            <person name="Salamov A."/>
            <person name="Andreopoulos B."/>
            <person name="Cheng J.F."/>
            <person name="Woyke T."/>
            <person name="Pelin A."/>
            <person name="Henrissat B."/>
            <person name="Reynolds N.K."/>
            <person name="Benny G.L."/>
            <person name="Smith M.E."/>
            <person name="James T.Y."/>
            <person name="Grigoriev I.V."/>
        </authorList>
    </citation>
    <scope>NUCLEOTIDE SEQUENCE [LARGE SCALE GENOMIC DNA]</scope>
    <source>
        <strain evidence="6">RSA 468</strain>
    </source>
</reference>
<dbReference type="AlphaFoldDB" id="A0A4P9ZMD1"/>
<feature type="region of interest" description="Disordered" evidence="2">
    <location>
        <begin position="527"/>
        <end position="562"/>
    </location>
</feature>
<feature type="region of interest" description="Disordered" evidence="2">
    <location>
        <begin position="38"/>
        <end position="144"/>
    </location>
</feature>
<dbReference type="STRING" id="215637.A0A4P9ZMD1"/>
<evidence type="ECO:0000313" key="6">
    <source>
        <dbReference type="Proteomes" id="UP000268162"/>
    </source>
</evidence>
<proteinExistence type="inferred from homology"/>
<dbReference type="Pfam" id="PF19033">
    <property type="entry name" value="Intu_longin_3"/>
    <property type="match status" value="1"/>
</dbReference>
<keyword evidence="6" id="KW-1185">Reference proteome</keyword>
<dbReference type="GO" id="GO:0016192">
    <property type="term" value="P:vesicle-mediated transport"/>
    <property type="evidence" value="ECO:0007669"/>
    <property type="project" value="InterPro"/>
</dbReference>
<evidence type="ECO:0000259" key="4">
    <source>
        <dbReference type="Pfam" id="PF19033"/>
    </source>
</evidence>
<dbReference type="InterPro" id="IPR013176">
    <property type="entry name" value="Ccz1"/>
</dbReference>
<feature type="region of interest" description="Disordered" evidence="2">
    <location>
        <begin position="472"/>
        <end position="507"/>
    </location>
</feature>
<feature type="compositionally biased region" description="Basic residues" evidence="2">
    <location>
        <begin position="490"/>
        <end position="502"/>
    </location>
</feature>
<feature type="region of interest" description="Disordered" evidence="2">
    <location>
        <begin position="431"/>
        <end position="459"/>
    </location>
</feature>
<dbReference type="InterPro" id="IPR043987">
    <property type="entry name" value="CCZ1/INTU/HSP4_longin_1"/>
</dbReference>
<evidence type="ECO:0000313" key="5">
    <source>
        <dbReference type="EMBL" id="RKP34514.1"/>
    </source>
</evidence>
<dbReference type="PANTHER" id="PTHR13056">
    <property type="entry name" value="VACUOLAR FUSION PROTEIN CCZ1 HOMOLOG-RELATED"/>
    <property type="match status" value="1"/>
</dbReference>
<dbReference type="Pfam" id="PF19031">
    <property type="entry name" value="Intu_longin_1"/>
    <property type="match status" value="1"/>
</dbReference>
<dbReference type="Proteomes" id="UP000268162">
    <property type="component" value="Unassembled WGS sequence"/>
</dbReference>
<evidence type="ECO:0000259" key="3">
    <source>
        <dbReference type="Pfam" id="PF19031"/>
    </source>
</evidence>
<evidence type="ECO:0000256" key="2">
    <source>
        <dbReference type="SAM" id="MobiDB-lite"/>
    </source>
</evidence>
<comment type="similarity">
    <text evidence="1">Belongs to the CCZ1 family.</text>
</comment>
<feature type="domain" description="CCZ1/INTU/HSP4 first Longin" evidence="3">
    <location>
        <begin position="218"/>
        <end position="312"/>
    </location>
</feature>
<feature type="compositionally biased region" description="Low complexity" evidence="2">
    <location>
        <begin position="120"/>
        <end position="130"/>
    </location>
</feature>
<feature type="compositionally biased region" description="Low complexity" evidence="2">
    <location>
        <begin position="59"/>
        <end position="86"/>
    </location>
</feature>
<feature type="compositionally biased region" description="Basic and acidic residues" evidence="2">
    <location>
        <begin position="472"/>
        <end position="489"/>
    </location>
</feature>
<name>A0A4P9ZMD1_9FUNG</name>